<dbReference type="Pfam" id="PF07985">
    <property type="entry name" value="SRR1"/>
    <property type="match status" value="1"/>
</dbReference>
<organism evidence="3 4">
    <name type="scientific">Babesia ovis</name>
    <dbReference type="NCBI Taxonomy" id="5869"/>
    <lineage>
        <taxon>Eukaryota</taxon>
        <taxon>Sar</taxon>
        <taxon>Alveolata</taxon>
        <taxon>Apicomplexa</taxon>
        <taxon>Aconoidasida</taxon>
        <taxon>Piroplasmida</taxon>
        <taxon>Babesiidae</taxon>
        <taxon>Babesia</taxon>
    </lineage>
</organism>
<dbReference type="EMBL" id="BLIY01000008">
    <property type="protein sequence ID" value="GFE54025.1"/>
    <property type="molecule type" value="Genomic_DNA"/>
</dbReference>
<dbReference type="PANTHER" id="PTHR28626">
    <property type="entry name" value="SRR1-LIKE PROTEIN"/>
    <property type="match status" value="1"/>
</dbReference>
<dbReference type="GO" id="GO:0005737">
    <property type="term" value="C:cytoplasm"/>
    <property type="evidence" value="ECO:0007669"/>
    <property type="project" value="TreeGrafter"/>
</dbReference>
<comment type="caution">
    <text evidence="3">The sequence shown here is derived from an EMBL/GenBank/DDBJ whole genome shotgun (WGS) entry which is preliminary data.</text>
</comment>
<dbReference type="OrthoDB" id="551431at2759"/>
<dbReference type="PANTHER" id="PTHR28626:SF3">
    <property type="entry name" value="SRR1-LIKE PROTEIN"/>
    <property type="match status" value="1"/>
</dbReference>
<reference evidence="3" key="1">
    <citation type="submission" date="2019-12" db="EMBL/GenBank/DDBJ databases">
        <title>Genome sequence of Babesia ovis.</title>
        <authorList>
            <person name="Yamagishi J."/>
            <person name="Sevinc F."/>
            <person name="Xuan X."/>
        </authorList>
    </citation>
    <scope>NUCLEOTIDE SEQUENCE</scope>
    <source>
        <strain evidence="3">Selcuk</strain>
    </source>
</reference>
<comment type="similarity">
    <text evidence="1">Belongs to the SRR1 family.</text>
</comment>
<sequence>MGSPTALSLPLTRSFCYQFAVCLIVRESFDVKLVDVFDPIMDANDTEACRSLLSEFRPEIPSIDDICDCTYPIEEDECKSDDDVPRLLLWMPHCEASLYKTVLVAIEAGEDPLAAAKTLAGDDHREPRIRYELSNVVLVGNSLTKYMDDMKLPRHIVDRAVLDCLQTSNIVPLDVRNFHHSLTQRRWIACGNGGVKVFLGDSHRIEDGSIDSVFLKVDGTHLFPDTSKSSFGTELCKISTDKPMGICCKFFQFDFWCQLHISRMDFQDLKSSGVIRYTNINFLVEPAKSPKGGINRVLPVSGCNNHDLPSSLESVHKCKQL</sequence>
<feature type="domain" description="SRR1-like" evidence="2">
    <location>
        <begin position="14"/>
        <end position="151"/>
    </location>
</feature>
<dbReference type="InterPro" id="IPR012942">
    <property type="entry name" value="SRR1-like"/>
</dbReference>
<evidence type="ECO:0000313" key="4">
    <source>
        <dbReference type="Proteomes" id="UP001057455"/>
    </source>
</evidence>
<evidence type="ECO:0000256" key="1">
    <source>
        <dbReference type="ARBA" id="ARBA00009856"/>
    </source>
</evidence>
<name>A0A9W5T9S7_BABOV</name>
<evidence type="ECO:0000259" key="2">
    <source>
        <dbReference type="Pfam" id="PF07985"/>
    </source>
</evidence>
<dbReference type="AlphaFoldDB" id="A0A9W5T9S7"/>
<keyword evidence="4" id="KW-1185">Reference proteome</keyword>
<gene>
    <name evidence="3" type="ORF">BaOVIS_014290</name>
</gene>
<protein>
    <submittedName>
        <fullName evidence="3">DNA-dependent ATPase, putative</fullName>
    </submittedName>
</protein>
<proteinExistence type="inferred from homology"/>
<dbReference type="InterPro" id="IPR040044">
    <property type="entry name" value="SRR1L"/>
</dbReference>
<dbReference type="Proteomes" id="UP001057455">
    <property type="component" value="Unassembled WGS sequence"/>
</dbReference>
<evidence type="ECO:0000313" key="3">
    <source>
        <dbReference type="EMBL" id="GFE54025.1"/>
    </source>
</evidence>
<dbReference type="GO" id="GO:0005634">
    <property type="term" value="C:nucleus"/>
    <property type="evidence" value="ECO:0007669"/>
    <property type="project" value="TreeGrafter"/>
</dbReference>
<accession>A0A9W5T9S7</accession>